<dbReference type="PANTHER" id="PTHR35276">
    <property type="entry name" value="S-ADENOSYL-L-METHIONINE-DEPENDENT METHYLTRANSFERASES SUPERFAMILY PROTEIN"/>
    <property type="match status" value="1"/>
</dbReference>
<gene>
    <name evidence="1" type="ORF">ABID56_001716</name>
</gene>
<dbReference type="SUPFAM" id="SSF53335">
    <property type="entry name" value="S-adenosyl-L-methionine-dependent methyltransferases"/>
    <property type="match status" value="1"/>
</dbReference>
<evidence type="ECO:0008006" key="3">
    <source>
        <dbReference type="Google" id="ProtNLM"/>
    </source>
</evidence>
<name>A0ABV2KVK5_9BACI</name>
<accession>A0ABV2KVK5</accession>
<dbReference type="PANTHER" id="PTHR35276:SF1">
    <property type="entry name" value="TRNA (MNM(5)S(2)U34)-METHYLTRANSFERASE, CHLOROPLASTIC"/>
    <property type="match status" value="1"/>
</dbReference>
<dbReference type="InterPro" id="IPR029063">
    <property type="entry name" value="SAM-dependent_MTases_sf"/>
</dbReference>
<dbReference type="RefSeq" id="WP_354220173.1">
    <property type="nucleotide sequence ID" value="NZ_JBEPMX010000008.1"/>
</dbReference>
<protein>
    <recommendedName>
        <fullName evidence="3">rRNA methylase</fullName>
    </recommendedName>
</protein>
<dbReference type="Gene3D" id="3.40.50.150">
    <property type="entry name" value="Vaccinia Virus protein VP39"/>
    <property type="match status" value="1"/>
</dbReference>
<dbReference type="InterPro" id="IPR010719">
    <property type="entry name" value="MnmM_MeTrfase"/>
</dbReference>
<evidence type="ECO:0000313" key="2">
    <source>
        <dbReference type="Proteomes" id="UP001549167"/>
    </source>
</evidence>
<keyword evidence="2" id="KW-1185">Reference proteome</keyword>
<organism evidence="1 2">
    <name type="scientific">Alkalibacillus flavidus</name>
    <dbReference type="NCBI Taxonomy" id="546021"/>
    <lineage>
        <taxon>Bacteria</taxon>
        <taxon>Bacillati</taxon>
        <taxon>Bacillota</taxon>
        <taxon>Bacilli</taxon>
        <taxon>Bacillales</taxon>
        <taxon>Bacillaceae</taxon>
        <taxon>Alkalibacillus</taxon>
    </lineage>
</organism>
<reference evidence="1 2" key="1">
    <citation type="submission" date="2024-06" db="EMBL/GenBank/DDBJ databases">
        <title>Genomic Encyclopedia of Type Strains, Phase IV (KMG-IV): sequencing the most valuable type-strain genomes for metagenomic binning, comparative biology and taxonomic classification.</title>
        <authorList>
            <person name="Goeker M."/>
        </authorList>
    </citation>
    <scope>NUCLEOTIDE SEQUENCE [LARGE SCALE GENOMIC DNA]</scope>
    <source>
        <strain evidence="1 2">DSM 23520</strain>
    </source>
</reference>
<comment type="caution">
    <text evidence="1">The sequence shown here is derived from an EMBL/GenBank/DDBJ whole genome shotgun (WGS) entry which is preliminary data.</text>
</comment>
<evidence type="ECO:0000313" key="1">
    <source>
        <dbReference type="EMBL" id="MET3683607.1"/>
    </source>
</evidence>
<dbReference type="EMBL" id="JBEPMX010000008">
    <property type="protein sequence ID" value="MET3683607.1"/>
    <property type="molecule type" value="Genomic_DNA"/>
</dbReference>
<dbReference type="Pfam" id="PF06962">
    <property type="entry name" value="rRNA_methylase"/>
    <property type="match status" value="1"/>
</dbReference>
<sequence>MKQIIPFAHDWLRQTIESGDTVVDATLGNGHDSVFLSQTVGSNGHVYSFDIQVEAITEAKQLFNREQTENVTTVQLGHEHASSYLQDRGVQSIGGAIFNLGFLPGGDEEITTHADTTIQAIDGIFSLLKSKRMIVIVVYPGHETGQTEKNQLMTYLKQQKPSTMDVAMYHLVNRSDKAPFVVGLYKK</sequence>
<proteinExistence type="predicted"/>
<dbReference type="Proteomes" id="UP001549167">
    <property type="component" value="Unassembled WGS sequence"/>
</dbReference>